<evidence type="ECO:0000313" key="3">
    <source>
        <dbReference type="Proteomes" id="UP000594638"/>
    </source>
</evidence>
<feature type="compositionally biased region" description="Basic residues" evidence="1">
    <location>
        <begin position="17"/>
        <end position="36"/>
    </location>
</feature>
<name>A0A8S0Q5D5_OLEEU</name>
<gene>
    <name evidence="2" type="ORF">OLEA9_A053935</name>
</gene>
<organism evidence="2 3">
    <name type="scientific">Olea europaea subsp. europaea</name>
    <dbReference type="NCBI Taxonomy" id="158383"/>
    <lineage>
        <taxon>Eukaryota</taxon>
        <taxon>Viridiplantae</taxon>
        <taxon>Streptophyta</taxon>
        <taxon>Embryophyta</taxon>
        <taxon>Tracheophyta</taxon>
        <taxon>Spermatophyta</taxon>
        <taxon>Magnoliopsida</taxon>
        <taxon>eudicotyledons</taxon>
        <taxon>Gunneridae</taxon>
        <taxon>Pentapetalae</taxon>
        <taxon>asterids</taxon>
        <taxon>lamiids</taxon>
        <taxon>Lamiales</taxon>
        <taxon>Oleaceae</taxon>
        <taxon>Oleeae</taxon>
        <taxon>Olea</taxon>
    </lineage>
</organism>
<protein>
    <submittedName>
        <fullName evidence="2">Uncharacterized protein</fullName>
    </submittedName>
</protein>
<dbReference type="Proteomes" id="UP000594638">
    <property type="component" value="Unassembled WGS sequence"/>
</dbReference>
<keyword evidence="3" id="KW-1185">Reference proteome</keyword>
<accession>A0A8S0Q5D5</accession>
<proteinExistence type="predicted"/>
<evidence type="ECO:0000256" key="1">
    <source>
        <dbReference type="SAM" id="MobiDB-lite"/>
    </source>
</evidence>
<evidence type="ECO:0000313" key="2">
    <source>
        <dbReference type="EMBL" id="CAA2962199.1"/>
    </source>
</evidence>
<feature type="non-terminal residue" evidence="2">
    <location>
        <position position="105"/>
    </location>
</feature>
<dbReference type="Gramene" id="OE9A053935T1">
    <property type="protein sequence ID" value="OE9A053935C1"/>
    <property type="gene ID" value="OE9A053935"/>
</dbReference>
<dbReference type="EMBL" id="CACTIH010000796">
    <property type="protein sequence ID" value="CAA2962199.1"/>
    <property type="molecule type" value="Genomic_DNA"/>
</dbReference>
<sequence>MAAAAGRPLVARARPTSGRRWHRNRRRAASSPRRHDRPSTTHLFAAHNLAQVSPGSAGSLALGSLRELADWRARARAIGHYERAGGKFSHPPARVYQKIKEAERE</sequence>
<comment type="caution">
    <text evidence="2">The sequence shown here is derived from an EMBL/GenBank/DDBJ whole genome shotgun (WGS) entry which is preliminary data.</text>
</comment>
<reference evidence="2 3" key="1">
    <citation type="submission" date="2019-12" db="EMBL/GenBank/DDBJ databases">
        <authorList>
            <person name="Alioto T."/>
            <person name="Alioto T."/>
            <person name="Gomez Garrido J."/>
        </authorList>
    </citation>
    <scope>NUCLEOTIDE SEQUENCE [LARGE SCALE GENOMIC DNA]</scope>
</reference>
<feature type="region of interest" description="Disordered" evidence="1">
    <location>
        <begin position="1"/>
        <end position="39"/>
    </location>
</feature>
<dbReference type="AlphaFoldDB" id="A0A8S0Q5D5"/>
<feature type="compositionally biased region" description="Low complexity" evidence="1">
    <location>
        <begin position="1"/>
        <end position="14"/>
    </location>
</feature>